<dbReference type="CDD" id="cd19920">
    <property type="entry name" value="REC_PA4781-like"/>
    <property type="match status" value="1"/>
</dbReference>
<name>A0A975BDC5_9BACT</name>
<dbReference type="EC" id="2.7.13.3" evidence="3"/>
<dbReference type="Gene3D" id="3.30.450.40">
    <property type="match status" value="1"/>
</dbReference>
<feature type="modified residue" description="4-aspartylphosphate" evidence="12">
    <location>
        <position position="52"/>
    </location>
</feature>
<evidence type="ECO:0000256" key="8">
    <source>
        <dbReference type="ARBA" id="ARBA00022840"/>
    </source>
</evidence>
<evidence type="ECO:0000256" key="9">
    <source>
        <dbReference type="ARBA" id="ARBA00023012"/>
    </source>
</evidence>
<dbReference type="SMART" id="SM00388">
    <property type="entry name" value="HisKA"/>
    <property type="match status" value="1"/>
</dbReference>
<evidence type="ECO:0000256" key="7">
    <source>
        <dbReference type="ARBA" id="ARBA00022777"/>
    </source>
</evidence>
<dbReference type="PROSITE" id="PS50110">
    <property type="entry name" value="RESPONSE_REGULATORY"/>
    <property type="match status" value="2"/>
</dbReference>
<evidence type="ECO:0000256" key="13">
    <source>
        <dbReference type="SAM" id="Coils"/>
    </source>
</evidence>
<dbReference type="Pfam" id="PF13185">
    <property type="entry name" value="GAF_2"/>
    <property type="match status" value="1"/>
</dbReference>
<evidence type="ECO:0000313" key="17">
    <source>
        <dbReference type="Proteomes" id="UP000663720"/>
    </source>
</evidence>
<dbReference type="InterPro" id="IPR003661">
    <property type="entry name" value="HisK_dim/P_dom"/>
</dbReference>
<evidence type="ECO:0000256" key="2">
    <source>
        <dbReference type="ARBA" id="ARBA00004370"/>
    </source>
</evidence>
<comment type="subcellular location">
    <subcellularLocation>
        <location evidence="2">Membrane</location>
    </subcellularLocation>
</comment>
<keyword evidence="4 12" id="KW-0597">Phosphoprotein</keyword>
<evidence type="ECO:0000256" key="12">
    <source>
        <dbReference type="PROSITE-ProRule" id="PRU00169"/>
    </source>
</evidence>
<dbReference type="InterPro" id="IPR036097">
    <property type="entry name" value="HisK_dim/P_sf"/>
</dbReference>
<evidence type="ECO:0000256" key="11">
    <source>
        <dbReference type="ARBA" id="ARBA00023306"/>
    </source>
</evidence>
<dbReference type="KEGG" id="dli:dnl_56840"/>
<evidence type="ECO:0000256" key="6">
    <source>
        <dbReference type="ARBA" id="ARBA00022741"/>
    </source>
</evidence>
<dbReference type="FunFam" id="3.30.565.10:FF:000010">
    <property type="entry name" value="Sensor histidine kinase RcsC"/>
    <property type="match status" value="1"/>
</dbReference>
<dbReference type="SUPFAM" id="SSF55874">
    <property type="entry name" value="ATPase domain of HSP90 chaperone/DNA topoisomerase II/histidine kinase"/>
    <property type="match status" value="1"/>
</dbReference>
<evidence type="ECO:0000256" key="3">
    <source>
        <dbReference type="ARBA" id="ARBA00012438"/>
    </source>
</evidence>
<dbReference type="CDD" id="cd16922">
    <property type="entry name" value="HATPase_EvgS-ArcB-TorS-like"/>
    <property type="match status" value="1"/>
</dbReference>
<evidence type="ECO:0000259" key="15">
    <source>
        <dbReference type="PROSITE" id="PS50110"/>
    </source>
</evidence>
<dbReference type="SUPFAM" id="SSF52172">
    <property type="entry name" value="CheY-like"/>
    <property type="match status" value="2"/>
</dbReference>
<keyword evidence="9" id="KW-0902">Two-component regulatory system</keyword>
<proteinExistence type="predicted"/>
<evidence type="ECO:0000256" key="1">
    <source>
        <dbReference type="ARBA" id="ARBA00000085"/>
    </source>
</evidence>
<protein>
    <recommendedName>
        <fullName evidence="3">histidine kinase</fullName>
        <ecNumber evidence="3">2.7.13.3</ecNumber>
    </recommendedName>
</protein>
<keyword evidence="13" id="KW-0175">Coiled coil</keyword>
<evidence type="ECO:0000256" key="4">
    <source>
        <dbReference type="ARBA" id="ARBA00022553"/>
    </source>
</evidence>
<feature type="coiled-coil region" evidence="13">
    <location>
        <begin position="312"/>
        <end position="342"/>
    </location>
</feature>
<evidence type="ECO:0000313" key="16">
    <source>
        <dbReference type="EMBL" id="QTA83286.1"/>
    </source>
</evidence>
<dbReference type="Pfam" id="PF02518">
    <property type="entry name" value="HATPase_c"/>
    <property type="match status" value="1"/>
</dbReference>
<keyword evidence="17" id="KW-1185">Reference proteome</keyword>
<dbReference type="PRINTS" id="PR00344">
    <property type="entry name" value="BCTRLSENSOR"/>
</dbReference>
<dbReference type="Gene3D" id="3.30.565.10">
    <property type="entry name" value="Histidine kinase-like ATPase, C-terminal domain"/>
    <property type="match status" value="1"/>
</dbReference>
<organism evidence="16 17">
    <name type="scientific">Desulfonema limicola</name>
    <dbReference type="NCBI Taxonomy" id="45656"/>
    <lineage>
        <taxon>Bacteria</taxon>
        <taxon>Pseudomonadati</taxon>
        <taxon>Thermodesulfobacteriota</taxon>
        <taxon>Desulfobacteria</taxon>
        <taxon>Desulfobacterales</taxon>
        <taxon>Desulfococcaceae</taxon>
        <taxon>Desulfonema</taxon>
    </lineage>
</organism>
<dbReference type="SMART" id="SM00387">
    <property type="entry name" value="HATPase_c"/>
    <property type="match status" value="1"/>
</dbReference>
<dbReference type="AlphaFoldDB" id="A0A975BDC5"/>
<dbReference type="SUPFAM" id="SSF47384">
    <property type="entry name" value="Homodimeric domain of signal transducing histidine kinase"/>
    <property type="match status" value="1"/>
</dbReference>
<evidence type="ECO:0000259" key="14">
    <source>
        <dbReference type="PROSITE" id="PS50109"/>
    </source>
</evidence>
<dbReference type="SMART" id="SM00065">
    <property type="entry name" value="GAF"/>
    <property type="match status" value="1"/>
</dbReference>
<dbReference type="CDD" id="cd00082">
    <property type="entry name" value="HisKA"/>
    <property type="match status" value="1"/>
</dbReference>
<dbReference type="InterPro" id="IPR003594">
    <property type="entry name" value="HATPase_dom"/>
</dbReference>
<dbReference type="PANTHER" id="PTHR45339:SF1">
    <property type="entry name" value="HYBRID SIGNAL TRANSDUCTION HISTIDINE KINASE J"/>
    <property type="match status" value="1"/>
</dbReference>
<gene>
    <name evidence="16" type="ORF">dnl_56840</name>
</gene>
<dbReference type="InterPro" id="IPR005467">
    <property type="entry name" value="His_kinase_dom"/>
</dbReference>
<dbReference type="GO" id="GO:0016020">
    <property type="term" value="C:membrane"/>
    <property type="evidence" value="ECO:0007669"/>
    <property type="project" value="UniProtKB-SubCell"/>
</dbReference>
<dbReference type="Pfam" id="PF00512">
    <property type="entry name" value="HisKA"/>
    <property type="match status" value="1"/>
</dbReference>
<dbReference type="RefSeq" id="WP_207689116.1">
    <property type="nucleotide sequence ID" value="NZ_CP061799.1"/>
</dbReference>
<feature type="domain" description="Response regulatory" evidence="15">
    <location>
        <begin position="3"/>
        <end position="119"/>
    </location>
</feature>
<feature type="domain" description="Response regulatory" evidence="15">
    <location>
        <begin position="596"/>
        <end position="716"/>
    </location>
</feature>
<dbReference type="InterPro" id="IPR004358">
    <property type="entry name" value="Sig_transdc_His_kin-like_C"/>
</dbReference>
<comment type="catalytic activity">
    <reaction evidence="1">
        <text>ATP + protein L-histidine = ADP + protein N-phospho-L-histidine.</text>
        <dbReference type="EC" id="2.7.13.3"/>
    </reaction>
</comment>
<feature type="modified residue" description="4-aspartylphosphate" evidence="12">
    <location>
        <position position="650"/>
    </location>
</feature>
<dbReference type="InterPro" id="IPR011006">
    <property type="entry name" value="CheY-like_superfamily"/>
</dbReference>
<feature type="domain" description="Histidine kinase" evidence="14">
    <location>
        <begin position="349"/>
        <end position="570"/>
    </location>
</feature>
<evidence type="ECO:0000256" key="5">
    <source>
        <dbReference type="ARBA" id="ARBA00022679"/>
    </source>
</evidence>
<dbReference type="Gene3D" id="3.40.50.2300">
    <property type="match status" value="2"/>
</dbReference>
<keyword evidence="7 16" id="KW-0418">Kinase</keyword>
<dbReference type="FunFam" id="1.10.287.130:FF:000038">
    <property type="entry name" value="Sensory transduction histidine kinase"/>
    <property type="match status" value="1"/>
</dbReference>
<keyword evidence="10" id="KW-0472">Membrane</keyword>
<keyword evidence="8" id="KW-0067">ATP-binding</keyword>
<dbReference type="InterPro" id="IPR029016">
    <property type="entry name" value="GAF-like_dom_sf"/>
</dbReference>
<dbReference type="InterPro" id="IPR001789">
    <property type="entry name" value="Sig_transdc_resp-reg_receiver"/>
</dbReference>
<dbReference type="Pfam" id="PF00072">
    <property type="entry name" value="Response_reg"/>
    <property type="match status" value="2"/>
</dbReference>
<keyword evidence="5" id="KW-0808">Transferase</keyword>
<accession>A0A975BDC5</accession>
<dbReference type="Proteomes" id="UP000663720">
    <property type="component" value="Chromosome"/>
</dbReference>
<dbReference type="PANTHER" id="PTHR45339">
    <property type="entry name" value="HYBRID SIGNAL TRANSDUCTION HISTIDINE KINASE J"/>
    <property type="match status" value="1"/>
</dbReference>
<sequence length="837" mass="95357">MSNIMIIDDSSNNLRLLTGMLVNQGYNVIPVKDGHIALTSALSNQPDLILLDIVMPGLDGYEVCRRLKEHEQTNTIPIIFISVLDELCNKTEAFALGCVDYITKPFYREEVVARVKTHLELQKTRKDLLETNARLDQAVREHRQTEKILFVKNRYMKALHETSVDLISRLDIDDLLNNILIRSVDLAKVSDGFIYFYNQEKDVLEIKYGLGSFSKKIGMVIAPGQGLAGKVWQTGSSILIQNYSNWAGRIKNPDFDIIYSVAGIPLKLQNRVQGVIGLAHTREDKILTREDAEILEHFAKLASIALNNAYLYSGMQQKIHEQQQAEEKLEKAIKMAESANRAKSEFLANMSHEIRTPMNAILGFSDILLDLNQDTKQQNYLKSIHSSGKALLCLINDILDIAKIEAGKFEIHPECTSLKEIFYEIKTVFIKQFDKKGVILKIDISRDIPDELIIDELRIRQILINLIGNAIKFTSKGCVSISVKGNRHDGNMINLIFEIKDTGMGISEDQLSLIFEPFQQQKWQKVKEYGGTGLGLTITKRLIEMMKGKIEVHSELNKGSCFKVEFFDIKIAQEKDFKARQKVSLNSTNIEFEPANIMVVDDVRFNRMLIKIWLKNTGINIIEAESGDHALYILKSRQFMNIRPDLILMDIRMPGRNGYEITKEIKSDNTLKSIPVLAFTALVMKDEEKKIKACFDGYLPKPVNKASLISELQKFLIFRPVQKINSLEPAADPGKSMLENNHQECSEKNLSELVDILENNLKPEWNEIRELFFIDDIADFSLKLRHVALEFNNKILLNYSAALHDSAQNIQIDKMEEFIEKYPGIIQTIKNNISSTE</sequence>
<dbReference type="InterPro" id="IPR036890">
    <property type="entry name" value="HATPase_C_sf"/>
</dbReference>
<dbReference type="GO" id="GO:0005524">
    <property type="term" value="F:ATP binding"/>
    <property type="evidence" value="ECO:0007669"/>
    <property type="project" value="UniProtKB-KW"/>
</dbReference>
<keyword evidence="6" id="KW-0547">Nucleotide-binding</keyword>
<dbReference type="PROSITE" id="PS50109">
    <property type="entry name" value="HIS_KIN"/>
    <property type="match status" value="1"/>
</dbReference>
<reference evidence="16" key="1">
    <citation type="journal article" date="2021" name="Microb. Physiol.">
        <title>Proteogenomic Insights into the Physiology of Marine, Sulfate-Reducing, Filamentous Desulfonema limicola and Desulfonema magnum.</title>
        <authorList>
            <person name="Schnaars V."/>
            <person name="Wohlbrand L."/>
            <person name="Scheve S."/>
            <person name="Hinrichs C."/>
            <person name="Reinhardt R."/>
            <person name="Rabus R."/>
        </authorList>
    </citation>
    <scope>NUCLEOTIDE SEQUENCE</scope>
    <source>
        <strain evidence="16">5ac10</strain>
    </source>
</reference>
<dbReference type="EMBL" id="CP061799">
    <property type="protein sequence ID" value="QTA83286.1"/>
    <property type="molecule type" value="Genomic_DNA"/>
</dbReference>
<dbReference type="SMART" id="SM00448">
    <property type="entry name" value="REC"/>
    <property type="match status" value="2"/>
</dbReference>
<dbReference type="SUPFAM" id="SSF55781">
    <property type="entry name" value="GAF domain-like"/>
    <property type="match status" value="1"/>
</dbReference>
<dbReference type="InterPro" id="IPR003018">
    <property type="entry name" value="GAF"/>
</dbReference>
<dbReference type="GO" id="GO:0000155">
    <property type="term" value="F:phosphorelay sensor kinase activity"/>
    <property type="evidence" value="ECO:0007669"/>
    <property type="project" value="InterPro"/>
</dbReference>
<evidence type="ECO:0000256" key="10">
    <source>
        <dbReference type="ARBA" id="ARBA00023136"/>
    </source>
</evidence>
<keyword evidence="11" id="KW-0131">Cell cycle</keyword>
<dbReference type="Gene3D" id="1.10.287.130">
    <property type="match status" value="1"/>
</dbReference>